<reference evidence="2" key="1">
    <citation type="submission" date="2016-08" db="EMBL/GenBank/DDBJ databases">
        <authorList>
            <consortium name="Pathogen Informatics"/>
        </authorList>
    </citation>
    <scope>NUCLEOTIDE SEQUENCE</scope>
    <source>
        <strain evidence="2">AJ</strain>
    </source>
</reference>
<dbReference type="Proteomes" id="UP000507163">
    <property type="component" value="Unassembled WGS sequence"/>
</dbReference>
<dbReference type="NCBIfam" id="TIGR01590">
    <property type="entry name" value="yir-bir-cir_Pla"/>
    <property type="match status" value="1"/>
</dbReference>
<accession>A0A1C6WBH8</accession>
<evidence type="ECO:0000256" key="1">
    <source>
        <dbReference type="SAM" id="MobiDB-lite"/>
    </source>
</evidence>
<feature type="region of interest" description="Disordered" evidence="1">
    <location>
        <begin position="259"/>
        <end position="284"/>
    </location>
</feature>
<dbReference type="Pfam" id="PF06022">
    <property type="entry name" value="Cir_Bir_Yir"/>
    <property type="match status" value="1"/>
</dbReference>
<dbReference type="EMBL" id="FMIL01000060">
    <property type="protein sequence ID" value="SCL83561.1"/>
    <property type="molecule type" value="Genomic_DNA"/>
</dbReference>
<organism evidence="2">
    <name type="scientific">Plasmodium chabaudi chabaudi</name>
    <dbReference type="NCBI Taxonomy" id="31271"/>
    <lineage>
        <taxon>Eukaryota</taxon>
        <taxon>Sar</taxon>
        <taxon>Alveolata</taxon>
        <taxon>Apicomplexa</taxon>
        <taxon>Aconoidasida</taxon>
        <taxon>Haemosporida</taxon>
        <taxon>Plasmodiidae</taxon>
        <taxon>Plasmodium</taxon>
        <taxon>Plasmodium (Vinckeia)</taxon>
    </lineage>
</organism>
<sequence>MDNLCKVINQLDRKITVKVDNSMAMIEIDKIFTEYCPNNNCDSNKQTVVSAFIMVLKYFMSIDDLENDKRAEYAILWLCYKLNPKAQNGITTLKEFYNKYLKDNTKYIEEIKGKSDNNINKDLIDNKINSMNMNIKDIPKFYEALKTLCNMYTGCNEKKENYTSCSQDAQKFANEFNKLNDDNRITGNNLYSQILYALFNDYNSFKNGCAKNCSSCNDIPTLSEIKAPPSSSITRKLIPVLLTFSIPFFLGIAYKSKAKKNKEEDESLTYDSNSSDCFRNSNND</sequence>
<name>A0A1C6WBH8_PLACU</name>
<dbReference type="AlphaFoldDB" id="A0A1C6WBH8"/>
<gene>
    <name evidence="2" type="ORF">PCHAJ_000494300</name>
</gene>
<proteinExistence type="predicted"/>
<feature type="compositionally biased region" description="Polar residues" evidence="1">
    <location>
        <begin position="269"/>
        <end position="284"/>
    </location>
</feature>
<dbReference type="InterPro" id="IPR006477">
    <property type="entry name" value="Yir_bir_cir"/>
</dbReference>
<evidence type="ECO:0000313" key="2">
    <source>
        <dbReference type="EMBL" id="SCL83561.1"/>
    </source>
</evidence>
<protein>
    <submittedName>
        <fullName evidence="2">CIR protein</fullName>
    </submittedName>
</protein>